<dbReference type="Proteomes" id="UP000176501">
    <property type="component" value="Unassembled WGS sequence"/>
</dbReference>
<dbReference type="PANTHER" id="PTHR30336:SF6">
    <property type="entry name" value="INTEGRAL MEMBRANE PROTEIN"/>
    <property type="match status" value="1"/>
</dbReference>
<dbReference type="InterPro" id="IPR051599">
    <property type="entry name" value="Cell_Envelope_Assoc"/>
</dbReference>
<dbReference type="PANTHER" id="PTHR30336">
    <property type="entry name" value="INNER MEMBRANE PROTEIN, PROBABLE PERMEASE"/>
    <property type="match status" value="1"/>
</dbReference>
<evidence type="ECO:0000313" key="2">
    <source>
        <dbReference type="EMBL" id="OGL98750.1"/>
    </source>
</evidence>
<dbReference type="GO" id="GO:0005886">
    <property type="term" value="C:plasma membrane"/>
    <property type="evidence" value="ECO:0007669"/>
    <property type="project" value="TreeGrafter"/>
</dbReference>
<name>A0A1F7W7J2_9BACT</name>
<accession>A0A1F7W7J2</accession>
<comment type="caution">
    <text evidence="2">The sequence shown here is derived from an EMBL/GenBank/DDBJ whole genome shotgun (WGS) entry which is preliminary data.</text>
</comment>
<sequence length="224" mass="24014">MIRRLIQIAACSIVVPAFFWGGCQWIVLSMATGVVAYPSDNIAHAPVVIVLGASVLANGQPSDILADRLTVAANLYTAGLADKVLVSGDNGQDGYDEVNAMRRYLLAAGVAAEDLFLDHAGFDTYDSMYRARHVFGVTDAIVVTQQYHLSRALYLADAVGMHAQGVSSDLQPYAKQAWFSARESLARVKAVVNVLFGAEPTYFGEPIDLAGDGRTTWDEGISSP</sequence>
<evidence type="ECO:0000313" key="3">
    <source>
        <dbReference type="Proteomes" id="UP000176501"/>
    </source>
</evidence>
<dbReference type="Pfam" id="PF02698">
    <property type="entry name" value="DUF218"/>
    <property type="match status" value="1"/>
</dbReference>
<gene>
    <name evidence="2" type="ORF">A2304_01040</name>
</gene>
<dbReference type="PROSITE" id="PS51257">
    <property type="entry name" value="PROKAR_LIPOPROTEIN"/>
    <property type="match status" value="1"/>
</dbReference>
<evidence type="ECO:0000259" key="1">
    <source>
        <dbReference type="Pfam" id="PF02698"/>
    </source>
</evidence>
<dbReference type="CDD" id="cd06259">
    <property type="entry name" value="YdcF-like"/>
    <property type="match status" value="1"/>
</dbReference>
<proteinExistence type="predicted"/>
<organism evidence="2 3">
    <name type="scientific">Candidatus Uhrbacteria bacterium RIFOXYB2_FULL_57_15</name>
    <dbReference type="NCBI Taxonomy" id="1802422"/>
    <lineage>
        <taxon>Bacteria</taxon>
        <taxon>Candidatus Uhriibacteriota</taxon>
    </lineage>
</organism>
<dbReference type="AlphaFoldDB" id="A0A1F7W7J2"/>
<dbReference type="InterPro" id="IPR003848">
    <property type="entry name" value="DUF218"/>
</dbReference>
<protein>
    <recommendedName>
        <fullName evidence="1">DUF218 domain-containing protein</fullName>
    </recommendedName>
</protein>
<dbReference type="EMBL" id="MGFE01000016">
    <property type="protein sequence ID" value="OGL98750.1"/>
    <property type="molecule type" value="Genomic_DNA"/>
</dbReference>
<reference evidence="2 3" key="1">
    <citation type="journal article" date="2016" name="Nat. Commun.">
        <title>Thousands of microbial genomes shed light on interconnected biogeochemical processes in an aquifer system.</title>
        <authorList>
            <person name="Anantharaman K."/>
            <person name="Brown C.T."/>
            <person name="Hug L.A."/>
            <person name="Sharon I."/>
            <person name="Castelle C.J."/>
            <person name="Probst A.J."/>
            <person name="Thomas B.C."/>
            <person name="Singh A."/>
            <person name="Wilkins M.J."/>
            <person name="Karaoz U."/>
            <person name="Brodie E.L."/>
            <person name="Williams K.H."/>
            <person name="Hubbard S.S."/>
            <person name="Banfield J.F."/>
        </authorList>
    </citation>
    <scope>NUCLEOTIDE SEQUENCE [LARGE SCALE GENOMIC DNA]</scope>
</reference>
<feature type="domain" description="DUF218" evidence="1">
    <location>
        <begin position="47"/>
        <end position="175"/>
    </location>
</feature>